<accession>A0AAV2YHS0</accession>
<protein>
    <submittedName>
        <fullName evidence="1">Uncharacterized protein</fullName>
    </submittedName>
</protein>
<dbReference type="Proteomes" id="UP001146120">
    <property type="component" value="Unassembled WGS sequence"/>
</dbReference>
<name>A0AAV2YHS0_9STRA</name>
<proteinExistence type="predicted"/>
<reference evidence="1" key="1">
    <citation type="submission" date="2022-11" db="EMBL/GenBank/DDBJ databases">
        <authorList>
            <person name="Morgan W.R."/>
            <person name="Tartar A."/>
        </authorList>
    </citation>
    <scope>NUCLEOTIDE SEQUENCE</scope>
    <source>
        <strain evidence="1">ARSEF 373</strain>
    </source>
</reference>
<evidence type="ECO:0000313" key="1">
    <source>
        <dbReference type="EMBL" id="DAZ94142.1"/>
    </source>
</evidence>
<dbReference type="EMBL" id="DAKRPA010000266">
    <property type="protein sequence ID" value="DAZ94142.1"/>
    <property type="molecule type" value="Genomic_DNA"/>
</dbReference>
<organism evidence="1 2">
    <name type="scientific">Lagenidium giganteum</name>
    <dbReference type="NCBI Taxonomy" id="4803"/>
    <lineage>
        <taxon>Eukaryota</taxon>
        <taxon>Sar</taxon>
        <taxon>Stramenopiles</taxon>
        <taxon>Oomycota</taxon>
        <taxon>Peronosporomycetes</taxon>
        <taxon>Pythiales</taxon>
        <taxon>Pythiaceae</taxon>
    </lineage>
</organism>
<gene>
    <name evidence="1" type="ORF">N0F65_007342</name>
</gene>
<dbReference type="AlphaFoldDB" id="A0AAV2YHS0"/>
<comment type="caution">
    <text evidence="1">The sequence shown here is derived from an EMBL/GenBank/DDBJ whole genome shotgun (WGS) entry which is preliminary data.</text>
</comment>
<reference evidence="1" key="2">
    <citation type="journal article" date="2023" name="Microbiol Resour">
        <title>Decontamination and Annotation of the Draft Genome Sequence of the Oomycete Lagenidium giganteum ARSEF 373.</title>
        <authorList>
            <person name="Morgan W.R."/>
            <person name="Tartar A."/>
        </authorList>
    </citation>
    <scope>NUCLEOTIDE SEQUENCE</scope>
    <source>
        <strain evidence="1">ARSEF 373</strain>
    </source>
</reference>
<keyword evidence="2" id="KW-1185">Reference proteome</keyword>
<evidence type="ECO:0000313" key="2">
    <source>
        <dbReference type="Proteomes" id="UP001146120"/>
    </source>
</evidence>
<sequence length="404" mass="46929">MTNLATKMACDMVGDRSKSKNPDMTDLISKVTKTVYQVKNVEVMGSLFQALCEMLDKSSSSDLLNYRSHRFMGLVNVIERILSKWWPLCLWYQERQQKALREKKEPQEFPLYRERTALIQLLSLLEPIQSLNKRGMKELDVTQALKGYRSTAEKPMHIMPSELTLMVARTRNLLAQALDKNFFCRYTDREKLCTCSYIFEMQMFLHPVFNHQDGALTKMIRFCNVKVQSDQATSDYMVRRRKSTIIEKIRKFMLPLSGPLGKFEAAFTEHPHYEAYSAELLEMFAVPVCPDQSQQVREDHIDEEINRWQADTSTLSSGENVLHFWKRHTVARFGSTWRKRGWSLAKAPHLSVDSRMTLLRVVGDHQPLICMPCPLSSSRSQECLTFPMTRTMLVRISARHILSL</sequence>